<dbReference type="InterPro" id="IPR041267">
    <property type="entry name" value="NLRP_HD2"/>
</dbReference>
<reference evidence="8" key="1">
    <citation type="submission" date="2018-12" db="EMBL/GenBank/DDBJ databases">
        <authorList>
            <person name="Yazar S."/>
        </authorList>
    </citation>
    <scope>NUCLEOTIDE SEQUENCE [LARGE SCALE GENOMIC DNA]</scope>
</reference>
<dbReference type="Gene3D" id="3.80.10.10">
    <property type="entry name" value="Ribonuclease Inhibitor"/>
    <property type="match status" value="1"/>
</dbReference>
<dbReference type="Pfam" id="PF13516">
    <property type="entry name" value="LRR_6"/>
    <property type="match status" value="1"/>
</dbReference>
<dbReference type="PRINTS" id="PR00364">
    <property type="entry name" value="DISEASERSIST"/>
</dbReference>
<dbReference type="GO" id="GO:0050727">
    <property type="term" value="P:regulation of inflammatory response"/>
    <property type="evidence" value="ECO:0007669"/>
    <property type="project" value="TreeGrafter"/>
</dbReference>
<dbReference type="GO" id="GO:0005737">
    <property type="term" value="C:cytoplasm"/>
    <property type="evidence" value="ECO:0007669"/>
    <property type="project" value="TreeGrafter"/>
</dbReference>
<dbReference type="Proteomes" id="UP000314987">
    <property type="component" value="Unassembled WGS sequence"/>
</dbReference>
<feature type="domain" description="NACHT" evidence="6">
    <location>
        <begin position="91"/>
        <end position="296"/>
    </location>
</feature>
<dbReference type="InterPro" id="IPR001611">
    <property type="entry name" value="Leu-rich_rpt"/>
</dbReference>
<dbReference type="GO" id="GO:0005524">
    <property type="term" value="F:ATP binding"/>
    <property type="evidence" value="ECO:0007669"/>
    <property type="project" value="UniProtKB-KW"/>
</dbReference>
<evidence type="ECO:0000259" key="6">
    <source>
        <dbReference type="PROSITE" id="PS50837"/>
    </source>
</evidence>
<dbReference type="OMA" id="ADSHMEN"/>
<dbReference type="Pfam" id="PF17779">
    <property type="entry name" value="WHD_NOD2"/>
    <property type="match status" value="1"/>
</dbReference>
<dbReference type="SUPFAM" id="SSF52540">
    <property type="entry name" value="P-loop containing nucleoside triphosphate hydrolases"/>
    <property type="match status" value="1"/>
</dbReference>
<evidence type="ECO:0000256" key="2">
    <source>
        <dbReference type="ARBA" id="ARBA00022614"/>
    </source>
</evidence>
<organism evidence="7 8">
    <name type="scientific">Vombatus ursinus</name>
    <name type="common">Common wombat</name>
    <dbReference type="NCBI Taxonomy" id="29139"/>
    <lineage>
        <taxon>Eukaryota</taxon>
        <taxon>Metazoa</taxon>
        <taxon>Chordata</taxon>
        <taxon>Craniata</taxon>
        <taxon>Vertebrata</taxon>
        <taxon>Euteleostomi</taxon>
        <taxon>Mammalia</taxon>
        <taxon>Metatheria</taxon>
        <taxon>Diprotodontia</taxon>
        <taxon>Vombatidae</taxon>
        <taxon>Vombatus</taxon>
    </lineage>
</organism>
<dbReference type="Pfam" id="PF05729">
    <property type="entry name" value="NACHT"/>
    <property type="match status" value="1"/>
</dbReference>
<keyword evidence="2" id="KW-0433">Leucine-rich repeat</keyword>
<reference evidence="7" key="3">
    <citation type="submission" date="2025-09" db="UniProtKB">
        <authorList>
            <consortium name="Ensembl"/>
        </authorList>
    </citation>
    <scope>IDENTIFICATION</scope>
</reference>
<dbReference type="InterPro" id="IPR029495">
    <property type="entry name" value="NACHT-assoc"/>
</dbReference>
<keyword evidence="3" id="KW-0677">Repeat</keyword>
<dbReference type="InterPro" id="IPR041075">
    <property type="entry name" value="NOD1/2_WH"/>
</dbReference>
<evidence type="ECO:0000256" key="1">
    <source>
        <dbReference type="ARBA" id="ARBA00008665"/>
    </source>
</evidence>
<proteinExistence type="inferred from homology"/>
<accession>A0A4X2M4J4</accession>
<dbReference type="PANTHER" id="PTHR45690:SF15">
    <property type="entry name" value="NACHT, LRR AND PYD DOMAINS-CONTAINING PROTEIN 14"/>
    <property type="match status" value="1"/>
</dbReference>
<dbReference type="SMART" id="SM00368">
    <property type="entry name" value="LRR_RI"/>
    <property type="match status" value="8"/>
</dbReference>
<dbReference type="InterPro" id="IPR050637">
    <property type="entry name" value="NLRP_innate_immun_reg"/>
</dbReference>
<dbReference type="PANTHER" id="PTHR45690">
    <property type="entry name" value="NACHT, LRR AND PYD DOMAINS-CONTAINING PROTEIN 12"/>
    <property type="match status" value="1"/>
</dbReference>
<dbReference type="STRING" id="29139.ENSVURP00010028911"/>
<dbReference type="Pfam" id="PF14484">
    <property type="entry name" value="FISNA"/>
    <property type="match status" value="1"/>
</dbReference>
<evidence type="ECO:0000256" key="5">
    <source>
        <dbReference type="ARBA" id="ARBA00022840"/>
    </source>
</evidence>
<dbReference type="InterPro" id="IPR007111">
    <property type="entry name" value="NACHT_NTPase"/>
</dbReference>
<comment type="similarity">
    <text evidence="1">Belongs to the NLRP family.</text>
</comment>
<dbReference type="SUPFAM" id="SSF52047">
    <property type="entry name" value="RNI-like"/>
    <property type="match status" value="1"/>
</dbReference>
<protein>
    <recommendedName>
        <fullName evidence="6">NACHT domain-containing protein</fullName>
    </recommendedName>
</protein>
<evidence type="ECO:0000256" key="4">
    <source>
        <dbReference type="ARBA" id="ARBA00022741"/>
    </source>
</evidence>
<dbReference type="InterPro" id="IPR032675">
    <property type="entry name" value="LRR_dom_sf"/>
</dbReference>
<dbReference type="AlphaFoldDB" id="A0A4X2M4J4"/>
<sequence>MTSGERNKYQEQMREKFQFMKEKNSHPGEHELFHHQYTQLLLLQEYCYKEKKQHELLVQGWECAMVMEKRGRLTDMSAFFDPDEKTGTQPYTVVVQGAAGIGKTTLTINMMLDWAEGKLYQKRFNYVFYLSCRDLNPLGERKIRFADLIASDLPDQEAAMIEIMSQPERLLFIIDGLDELKFPCNEDKYLCKDWKQQKSVSILLSSLLRKTMFPEASLLLTTRLTALGKFSSLLENPRHVEILGFSVEQRKEYFCKFFRNEALGEKAFSLVKGNGTLFTMCSVPLVNWIVCTCLKQQEERGQNLIQVLKTTTALYMCDLSNMITRDDKNFESQHLKGLCRLAAEGIWERKLLFEEEDLRRHNIKAADVSAFLDMNIFQKDSNCENCYSFIHLSFQEFFAAMFYVMSTDKEGMESPDSSIPDVKKLLDECSRHDVSFVVLVACFLFGFLNAETARELERNFRCRMSPEIKSQLLQWVEGEAKGKYEKYFSLKTIFPEYYSHLYETQDAEFVTQALVKIQVIKVNVRYLYEALNAAFCIKHCPGAQRIFFSCYDFNFVLPADVWQDLSSVVNKNQNLKELQLTCIRFADSHMENFCVELSNPNCKLEKLTLKGFKVTYSCCQYLFSAPSLKSLHLRAILFKDDGMKLPCETLGKKNCQLQTLRITHSQKFGVCVLDFFSAFGNCESLKTLDLSCTYLEEGTIKRLCNILTKQECKLQTLSLSRCHLTPACSQNLFSALSSNESLKDLDLSRNSFEEREIKFLCKALENQNCKLEKLSLAWCHLTPACSQNLFSALSSNESLKDLDLSRNSFEEGEIKFLCKALENQNCKLEKLSLRSCNLNPTCSQNLFSALSNNASLKDLDLSENSFEEWEIKLLCKALESQNCKLEKLRKKWRQFLMLT</sequence>
<keyword evidence="8" id="KW-1185">Reference proteome</keyword>
<evidence type="ECO:0000256" key="3">
    <source>
        <dbReference type="ARBA" id="ARBA00022737"/>
    </source>
</evidence>
<dbReference type="GeneTree" id="ENSGT00940000162005"/>
<dbReference type="InterPro" id="IPR027417">
    <property type="entry name" value="P-loop_NTPase"/>
</dbReference>
<dbReference type="Ensembl" id="ENSVURT00010032942.1">
    <property type="protein sequence ID" value="ENSVURP00010028911.1"/>
    <property type="gene ID" value="ENSVURG00010022139.1"/>
</dbReference>
<evidence type="ECO:0000313" key="7">
    <source>
        <dbReference type="Ensembl" id="ENSVURP00010028911.1"/>
    </source>
</evidence>
<reference evidence="7" key="2">
    <citation type="submission" date="2025-08" db="UniProtKB">
        <authorList>
            <consortium name="Ensembl"/>
        </authorList>
    </citation>
    <scope>IDENTIFICATION</scope>
</reference>
<dbReference type="Gene3D" id="3.40.50.300">
    <property type="entry name" value="P-loop containing nucleotide triphosphate hydrolases"/>
    <property type="match status" value="1"/>
</dbReference>
<dbReference type="PROSITE" id="PS50837">
    <property type="entry name" value="NACHT"/>
    <property type="match status" value="1"/>
</dbReference>
<evidence type="ECO:0000313" key="8">
    <source>
        <dbReference type="Proteomes" id="UP000314987"/>
    </source>
</evidence>
<dbReference type="Pfam" id="PF17776">
    <property type="entry name" value="NLRC4_HD2"/>
    <property type="match status" value="1"/>
</dbReference>
<keyword evidence="4" id="KW-0547">Nucleotide-binding</keyword>
<keyword evidence="5" id="KW-0067">ATP-binding</keyword>
<name>A0A4X2M4J4_VOMUR</name>